<sequence length="164" mass="18491">MTNTDIGQSRRRLTRMAGVLFSQHVKLQLRGPLLKPSGIRREYISTPGTHVSSQSCQSILLDAAHLKGKVFYVALESKLTQALDEESMMSTYGRKVSGKIWHHASRRDRRLGSMYSGCLDGVLWICSDQVGRSSVSACRYLSRLVTLGLSPSGERQTRIYMWKR</sequence>
<evidence type="ECO:0000313" key="1">
    <source>
        <dbReference type="EMBL" id="KAH8983107.1"/>
    </source>
</evidence>
<dbReference type="AlphaFoldDB" id="A0AAD4LDQ6"/>
<dbReference type="Proteomes" id="UP001201163">
    <property type="component" value="Unassembled WGS sequence"/>
</dbReference>
<comment type="caution">
    <text evidence="1">The sequence shown here is derived from an EMBL/GenBank/DDBJ whole genome shotgun (WGS) entry which is preliminary data.</text>
</comment>
<keyword evidence="2" id="KW-1185">Reference proteome</keyword>
<organism evidence="1 2">
    <name type="scientific">Lactarius akahatsu</name>
    <dbReference type="NCBI Taxonomy" id="416441"/>
    <lineage>
        <taxon>Eukaryota</taxon>
        <taxon>Fungi</taxon>
        <taxon>Dikarya</taxon>
        <taxon>Basidiomycota</taxon>
        <taxon>Agaricomycotina</taxon>
        <taxon>Agaricomycetes</taxon>
        <taxon>Russulales</taxon>
        <taxon>Russulaceae</taxon>
        <taxon>Lactarius</taxon>
    </lineage>
</organism>
<reference evidence="1" key="1">
    <citation type="submission" date="2022-01" db="EMBL/GenBank/DDBJ databases">
        <title>Comparative genomics reveals a dynamic genome evolution in the ectomycorrhizal milk-cap (Lactarius) mushrooms.</title>
        <authorList>
            <consortium name="DOE Joint Genome Institute"/>
            <person name="Lebreton A."/>
            <person name="Tang N."/>
            <person name="Kuo A."/>
            <person name="LaButti K."/>
            <person name="Drula E."/>
            <person name="Barry K."/>
            <person name="Clum A."/>
            <person name="Lipzen A."/>
            <person name="Mousain D."/>
            <person name="Ng V."/>
            <person name="Wang R."/>
            <person name="Wang X."/>
            <person name="Dai Y."/>
            <person name="Henrissat B."/>
            <person name="Grigoriev I.V."/>
            <person name="Guerin-Laguette A."/>
            <person name="Yu F."/>
            <person name="Martin F.M."/>
        </authorList>
    </citation>
    <scope>NUCLEOTIDE SEQUENCE</scope>
    <source>
        <strain evidence="1">QP</strain>
    </source>
</reference>
<proteinExistence type="predicted"/>
<protein>
    <submittedName>
        <fullName evidence="1">Uncharacterized protein</fullName>
    </submittedName>
</protein>
<name>A0AAD4LDQ6_9AGAM</name>
<gene>
    <name evidence="1" type="ORF">EDB92DRAFT_1611574</name>
</gene>
<dbReference type="EMBL" id="JAKELL010000092">
    <property type="protein sequence ID" value="KAH8983107.1"/>
    <property type="molecule type" value="Genomic_DNA"/>
</dbReference>
<accession>A0AAD4LDQ6</accession>
<evidence type="ECO:0000313" key="2">
    <source>
        <dbReference type="Proteomes" id="UP001201163"/>
    </source>
</evidence>